<feature type="domain" description="PCI" evidence="8">
    <location>
        <begin position="223"/>
        <end position="392"/>
    </location>
</feature>
<evidence type="ECO:0000256" key="4">
    <source>
        <dbReference type="ARBA" id="ARBA00014881"/>
    </source>
</evidence>
<dbReference type="SUPFAM" id="SSF46785">
    <property type="entry name" value="Winged helix' DNA-binding domain"/>
    <property type="match status" value="1"/>
</dbReference>
<dbReference type="InterPro" id="IPR054559">
    <property type="entry name" value="PSMD12-CSN4-like_N"/>
</dbReference>
<evidence type="ECO:0000313" key="9">
    <source>
        <dbReference type="EMBL" id="KRZ03059.1"/>
    </source>
</evidence>
<accession>A0A0V1GYD9</accession>
<dbReference type="PANTHER" id="PTHR10855">
    <property type="entry name" value="26S PROTEASOME NON-ATPASE REGULATORY SUBUNIT 12/COP9 SIGNALOSOME COMPLEX SUBUNIT 4"/>
    <property type="match status" value="1"/>
</dbReference>
<proteinExistence type="inferred from homology"/>
<comment type="subcellular location">
    <subcellularLocation>
        <location evidence="2">Cytoplasm</location>
    </subcellularLocation>
    <subcellularLocation>
        <location evidence="1">Nucleus</location>
    </subcellularLocation>
</comment>
<dbReference type="PANTHER" id="PTHR10855:SF2">
    <property type="entry name" value="COP9 SIGNALOSOME COMPLEX SUBUNIT 4"/>
    <property type="match status" value="1"/>
</dbReference>
<dbReference type="InterPro" id="IPR000717">
    <property type="entry name" value="PCI_dom"/>
</dbReference>
<dbReference type="AlphaFoldDB" id="A0A0V1GYD9"/>
<feature type="non-terminal residue" evidence="9">
    <location>
        <position position="1"/>
    </location>
</feature>
<evidence type="ECO:0000256" key="6">
    <source>
        <dbReference type="ARBA" id="ARBA00022790"/>
    </source>
</evidence>
<evidence type="ECO:0000256" key="1">
    <source>
        <dbReference type="ARBA" id="ARBA00004123"/>
    </source>
</evidence>
<dbReference type="Pfam" id="PF01399">
    <property type="entry name" value="PCI"/>
    <property type="match status" value="1"/>
</dbReference>
<comment type="caution">
    <text evidence="9">The sequence shown here is derived from an EMBL/GenBank/DDBJ whole genome shotgun (WGS) entry which is preliminary data.</text>
</comment>
<keyword evidence="7" id="KW-0539">Nucleus</keyword>
<sequence length="431" mass="49528">LMHFKFKKNLAAFDCATMNTDERNDNAGDISPIEASIDISVAQLRPILESARDEQEIMTHMISMIDFVLSERMGLTATRTFISGFLDIVKEMSESLAVPLVTHVLESLEGRVISLEDQAKFNCYVIFHFQFQVVAIKLFLADTAANKQEWRKAADYLASIPWENRSEDIEGAFAYLRIAAYYIEAADFQEAETYVHRSSQIFKCENCDIEARKKMLCARILQGRQKFNDAAKRFYEVSLCILLPVEERTQMIRSAVLCAILSPVNQLRSRLLSALYKDSRTKQFPLFPILEKMFFENILPLDLAEEVEKELPVHQLQPTKDGFTVAQSAFIEHGLMSASKFYKNITLKDMGNLLHVSEETAEKFAARMIFQNRLDAQIDGIKKILMFKTRSGLEFLNEHIRYACESLNSINDDIAAAYPEWYEKIFESYKE</sequence>
<keyword evidence="5" id="KW-0963">Cytoplasm</keyword>
<dbReference type="InterPro" id="IPR036388">
    <property type="entry name" value="WH-like_DNA-bd_sf"/>
</dbReference>
<evidence type="ECO:0000313" key="10">
    <source>
        <dbReference type="Proteomes" id="UP000055024"/>
    </source>
</evidence>
<keyword evidence="10" id="KW-1185">Reference proteome</keyword>
<gene>
    <name evidence="9" type="primary">COPS4</name>
    <name evidence="9" type="ORF">T11_16147</name>
</gene>
<dbReference type="Gene3D" id="1.10.10.10">
    <property type="entry name" value="Winged helix-like DNA-binding domain superfamily/Winged helix DNA-binding domain"/>
    <property type="match status" value="1"/>
</dbReference>
<evidence type="ECO:0000256" key="5">
    <source>
        <dbReference type="ARBA" id="ARBA00022490"/>
    </source>
</evidence>
<evidence type="ECO:0000256" key="7">
    <source>
        <dbReference type="ARBA" id="ARBA00023242"/>
    </source>
</evidence>
<evidence type="ECO:0000259" key="8">
    <source>
        <dbReference type="PROSITE" id="PS50250"/>
    </source>
</evidence>
<dbReference type="OrthoDB" id="295656at2759"/>
<dbReference type="PROSITE" id="PS50250">
    <property type="entry name" value="PCI"/>
    <property type="match status" value="1"/>
</dbReference>
<dbReference type="STRING" id="268475.A0A0V1GYD9"/>
<dbReference type="GO" id="GO:0008180">
    <property type="term" value="C:COP9 signalosome"/>
    <property type="evidence" value="ECO:0007669"/>
    <property type="project" value="UniProtKB-KW"/>
</dbReference>
<reference evidence="9 10" key="1">
    <citation type="submission" date="2015-01" db="EMBL/GenBank/DDBJ databases">
        <title>Evolution of Trichinella species and genotypes.</title>
        <authorList>
            <person name="Korhonen P.K."/>
            <person name="Edoardo P."/>
            <person name="Giuseppe L.R."/>
            <person name="Gasser R.B."/>
        </authorList>
    </citation>
    <scope>NUCLEOTIDE SEQUENCE [LARGE SCALE GENOMIC DNA]</scope>
    <source>
        <strain evidence="9">ISS1029</strain>
    </source>
</reference>
<dbReference type="Proteomes" id="UP000055024">
    <property type="component" value="Unassembled WGS sequence"/>
</dbReference>
<dbReference type="EMBL" id="JYDP01000206">
    <property type="protein sequence ID" value="KRZ03059.1"/>
    <property type="molecule type" value="Genomic_DNA"/>
</dbReference>
<organism evidence="9 10">
    <name type="scientific">Trichinella zimbabwensis</name>
    <dbReference type="NCBI Taxonomy" id="268475"/>
    <lineage>
        <taxon>Eukaryota</taxon>
        <taxon>Metazoa</taxon>
        <taxon>Ecdysozoa</taxon>
        <taxon>Nematoda</taxon>
        <taxon>Enoplea</taxon>
        <taxon>Dorylaimia</taxon>
        <taxon>Trichinellida</taxon>
        <taxon>Trichinellidae</taxon>
        <taxon>Trichinella</taxon>
    </lineage>
</organism>
<dbReference type="InterPro" id="IPR036390">
    <property type="entry name" value="WH_DNA-bd_sf"/>
</dbReference>
<evidence type="ECO:0000256" key="2">
    <source>
        <dbReference type="ARBA" id="ARBA00004496"/>
    </source>
</evidence>
<dbReference type="Pfam" id="PF22241">
    <property type="entry name" value="PSMD12-CSN4_N"/>
    <property type="match status" value="1"/>
</dbReference>
<evidence type="ECO:0000256" key="3">
    <source>
        <dbReference type="ARBA" id="ARBA00010417"/>
    </source>
</evidence>
<protein>
    <recommendedName>
        <fullName evidence="4">COP9 signalosome complex subunit 4</fullName>
    </recommendedName>
</protein>
<keyword evidence="6" id="KW-0736">Signalosome</keyword>
<dbReference type="GO" id="GO:0005829">
    <property type="term" value="C:cytosol"/>
    <property type="evidence" value="ECO:0007669"/>
    <property type="project" value="TreeGrafter"/>
</dbReference>
<comment type="similarity">
    <text evidence="3">Belongs to the CSN4 family.</text>
</comment>
<dbReference type="SMART" id="SM00088">
    <property type="entry name" value="PINT"/>
    <property type="match status" value="1"/>
</dbReference>
<name>A0A0V1GYD9_9BILA</name>
<dbReference type="InterPro" id="IPR040134">
    <property type="entry name" value="PSMD12/CSN4"/>
</dbReference>